<protein>
    <submittedName>
        <fullName evidence="1">Uncharacterized protein</fullName>
    </submittedName>
</protein>
<evidence type="ECO:0000313" key="2">
    <source>
        <dbReference type="Proteomes" id="UP001172155"/>
    </source>
</evidence>
<dbReference type="Proteomes" id="UP001172155">
    <property type="component" value="Unassembled WGS sequence"/>
</dbReference>
<comment type="caution">
    <text evidence="1">The sequence shown here is derived from an EMBL/GenBank/DDBJ whole genome shotgun (WGS) entry which is preliminary data.</text>
</comment>
<gene>
    <name evidence="1" type="ORF">B0T18DRAFT_402451</name>
</gene>
<sequence length="364" mass="39584">MSTMSRIIRRARKSRLIDKSASQATVISLSNPETLASVHDSPNPLSLNAYLNSVELAHHEPAIRSAIAQGAQDVFAVMTNPRSVDEIHRLARKTRELSVHAQQVTNIMWYFFSLALRRNQHFMTGAFLCSDPSGRLSAYFRGIGTPRLSSHLKRHSAPGCTGGIDLNGSSSATTTPTSFWKGSQSRGPPLPHDHRHVLYIAIADDPRRGNCLFLKPERHGVAGVRNLAHHAAQYAKSLRRRYTFGANEVLGMRKERIPDRLVAAFAETVAPLPDGALAIAEVGRHGEGEGIGGMHAFLTSKLADPEALPESVHAPMRALLAYLLAEYDFVASRFGNEVFLDLTAELAGLLPEAPGVGGPSILLQ</sequence>
<evidence type="ECO:0000313" key="1">
    <source>
        <dbReference type="EMBL" id="KAK0751413.1"/>
    </source>
</evidence>
<keyword evidence="2" id="KW-1185">Reference proteome</keyword>
<accession>A0AA40F536</accession>
<dbReference type="AlphaFoldDB" id="A0AA40F536"/>
<name>A0AA40F536_9PEZI</name>
<reference evidence="1" key="1">
    <citation type="submission" date="2023-06" db="EMBL/GenBank/DDBJ databases">
        <title>Genome-scale phylogeny and comparative genomics of the fungal order Sordariales.</title>
        <authorList>
            <consortium name="Lawrence Berkeley National Laboratory"/>
            <person name="Hensen N."/>
            <person name="Bonometti L."/>
            <person name="Westerberg I."/>
            <person name="Brannstrom I.O."/>
            <person name="Guillou S."/>
            <person name="Cros-Aarteil S."/>
            <person name="Calhoun S."/>
            <person name="Haridas S."/>
            <person name="Kuo A."/>
            <person name="Mondo S."/>
            <person name="Pangilinan J."/>
            <person name="Riley R."/>
            <person name="LaButti K."/>
            <person name="Andreopoulos B."/>
            <person name="Lipzen A."/>
            <person name="Chen C."/>
            <person name="Yanf M."/>
            <person name="Daum C."/>
            <person name="Ng V."/>
            <person name="Clum A."/>
            <person name="Steindorff A."/>
            <person name="Ohm R."/>
            <person name="Martin F."/>
            <person name="Silar P."/>
            <person name="Natvig D."/>
            <person name="Lalanne C."/>
            <person name="Gautier V."/>
            <person name="Ament-velasquez S.L."/>
            <person name="Kruys A."/>
            <person name="Hutchinson M.I."/>
            <person name="Powell A.J."/>
            <person name="Barry K."/>
            <person name="Miller A.N."/>
            <person name="Grigoriev I.V."/>
            <person name="Debuchy R."/>
            <person name="Gladieux P."/>
            <person name="Thoren M.H."/>
            <person name="Johannesson H."/>
        </authorList>
    </citation>
    <scope>NUCLEOTIDE SEQUENCE</scope>
    <source>
        <strain evidence="1">SMH3187-1</strain>
    </source>
</reference>
<dbReference type="EMBL" id="JAUKUD010000002">
    <property type="protein sequence ID" value="KAK0751413.1"/>
    <property type="molecule type" value="Genomic_DNA"/>
</dbReference>
<organism evidence="1 2">
    <name type="scientific">Schizothecium vesticola</name>
    <dbReference type="NCBI Taxonomy" id="314040"/>
    <lineage>
        <taxon>Eukaryota</taxon>
        <taxon>Fungi</taxon>
        <taxon>Dikarya</taxon>
        <taxon>Ascomycota</taxon>
        <taxon>Pezizomycotina</taxon>
        <taxon>Sordariomycetes</taxon>
        <taxon>Sordariomycetidae</taxon>
        <taxon>Sordariales</taxon>
        <taxon>Schizotheciaceae</taxon>
        <taxon>Schizothecium</taxon>
    </lineage>
</organism>
<proteinExistence type="predicted"/>